<sequence length="510" mass="58633">MEDIEIKVGIEVILSYKRLSYSPWYALAEFVDNSTQAYFNNQAAIEEQLRKDGERLTVDINYNRTNNTITISDNSIGMSGEELRNALMIGVPPDYDKGRSKYGLGLKTAACWFGNFWTIETKKLGESSAYKVTVDVNKIAKERVFKLPTDIIDSSPEKHYTKICIQDLNRQYHGKTINKIKEFLSSLYRFDFDNINLLLRWQGEDISWKGFEGRFYITQDGKPYKKPLSFTIGENKVVTGWVGVLAKGSRKDAGFSIIQNNRIIRGWPSAYKPSSIFGDDGTNDLVNQRLVGELFMDGFAVSHTKDNILWVDDEEEELELKLGELCADAKALAGYIRVSSFNVVDDNSDAIRYEALSLFESELKSSEIRDKLFNEIIPDDRAITASFQNLIETTQRNDEPVIEVSIGEDEDVIFIKVFFRNVSEFEPYVLIESSIENNTLLVIINLLHPYWQELKNLDSYLTFIRHCVYDGISEWKASKKLGRLNHDTVKYIKDILLRLPFEITNNKFRE</sequence>
<organism evidence="1 2">
    <name type="scientific">Flavobacterium ponti</name>
    <dbReference type="NCBI Taxonomy" id="665133"/>
    <lineage>
        <taxon>Bacteria</taxon>
        <taxon>Pseudomonadati</taxon>
        <taxon>Bacteroidota</taxon>
        <taxon>Flavobacteriia</taxon>
        <taxon>Flavobacteriales</taxon>
        <taxon>Flavobacteriaceae</taxon>
        <taxon>Flavobacterium</taxon>
    </lineage>
</organism>
<evidence type="ECO:0000313" key="2">
    <source>
        <dbReference type="Proteomes" id="UP001595885"/>
    </source>
</evidence>
<proteinExistence type="predicted"/>
<accession>A0ABV9P904</accession>
<dbReference type="Gene3D" id="3.30.565.10">
    <property type="entry name" value="Histidine kinase-like ATPase, C-terminal domain"/>
    <property type="match status" value="1"/>
</dbReference>
<dbReference type="GO" id="GO:0005524">
    <property type="term" value="F:ATP binding"/>
    <property type="evidence" value="ECO:0007669"/>
    <property type="project" value="UniProtKB-KW"/>
</dbReference>
<comment type="caution">
    <text evidence="1">The sequence shown here is derived from an EMBL/GenBank/DDBJ whole genome shotgun (WGS) entry which is preliminary data.</text>
</comment>
<dbReference type="SUPFAM" id="SSF55874">
    <property type="entry name" value="ATPase domain of HSP90 chaperone/DNA topoisomerase II/histidine kinase"/>
    <property type="match status" value="1"/>
</dbReference>
<dbReference type="InterPro" id="IPR036890">
    <property type="entry name" value="HATPase_C_sf"/>
</dbReference>
<keyword evidence="1" id="KW-0547">Nucleotide-binding</keyword>
<keyword evidence="1" id="KW-0067">ATP-binding</keyword>
<protein>
    <submittedName>
        <fullName evidence="1">ATP-binding protein</fullName>
    </submittedName>
</protein>
<dbReference type="EMBL" id="JBHSGW010000027">
    <property type="protein sequence ID" value="MFC4740779.1"/>
    <property type="molecule type" value="Genomic_DNA"/>
</dbReference>
<dbReference type="Pfam" id="PF13589">
    <property type="entry name" value="HATPase_c_3"/>
    <property type="match status" value="1"/>
</dbReference>
<reference evidence="2" key="1">
    <citation type="journal article" date="2019" name="Int. J. Syst. Evol. Microbiol.">
        <title>The Global Catalogue of Microorganisms (GCM) 10K type strain sequencing project: providing services to taxonomists for standard genome sequencing and annotation.</title>
        <authorList>
            <consortium name="The Broad Institute Genomics Platform"/>
            <consortium name="The Broad Institute Genome Sequencing Center for Infectious Disease"/>
            <person name="Wu L."/>
            <person name="Ma J."/>
        </authorList>
    </citation>
    <scope>NUCLEOTIDE SEQUENCE [LARGE SCALE GENOMIC DNA]</scope>
    <source>
        <strain evidence="2">CCUG 50349</strain>
    </source>
</reference>
<keyword evidence="2" id="KW-1185">Reference proteome</keyword>
<dbReference type="RefSeq" id="WP_379742831.1">
    <property type="nucleotide sequence ID" value="NZ_JBHSGW010000027.1"/>
</dbReference>
<dbReference type="Proteomes" id="UP001595885">
    <property type="component" value="Unassembled WGS sequence"/>
</dbReference>
<name>A0ABV9P904_9FLAO</name>
<gene>
    <name evidence="1" type="ORF">ACFO3U_12320</name>
</gene>
<evidence type="ECO:0000313" key="1">
    <source>
        <dbReference type="EMBL" id="MFC4740779.1"/>
    </source>
</evidence>